<dbReference type="GO" id="GO:0015666">
    <property type="term" value="F:restriction endodeoxyribonuclease activity"/>
    <property type="evidence" value="ECO:0007669"/>
    <property type="project" value="TreeGrafter"/>
</dbReference>
<protein>
    <recommendedName>
        <fullName evidence="3">Restriction endonuclease type IV Mrr domain-containing protein</fullName>
    </recommendedName>
</protein>
<dbReference type="InterPro" id="IPR011335">
    <property type="entry name" value="Restrct_endonuc-II-like"/>
</dbReference>
<dbReference type="AlphaFoldDB" id="A0A7L4WCL6"/>
<accession>A0A7L4WCL6</accession>
<gene>
    <name evidence="4" type="ORF">BHS01_03460</name>
</gene>
<reference evidence="4 5" key="1">
    <citation type="submission" date="2016-09" db="EMBL/GenBank/DDBJ databases">
        <title>Lactic acid bacteria from MAP meat Genome sequencing and assembly.</title>
        <authorList>
            <person name="Behr J."/>
            <person name="Hilgarth M."/>
            <person name="Vogel R.F."/>
        </authorList>
    </citation>
    <scope>NUCLEOTIDE SEQUENCE [LARGE SCALE GENOMIC DNA]</scope>
    <source>
        <strain evidence="4 5">TMW21615</strain>
    </source>
</reference>
<organism evidence="4 5">
    <name type="scientific">Pseudolactococcus paracarnosus</name>
    <dbReference type="NCBI Taxonomy" id="2749962"/>
    <lineage>
        <taxon>Bacteria</taxon>
        <taxon>Bacillati</taxon>
        <taxon>Bacillota</taxon>
        <taxon>Bacilli</taxon>
        <taxon>Lactobacillales</taxon>
        <taxon>Streptococcaceae</taxon>
        <taxon>Pseudolactococcus</taxon>
    </lineage>
</organism>
<evidence type="ECO:0000256" key="1">
    <source>
        <dbReference type="ARBA" id="ARBA00022801"/>
    </source>
</evidence>
<feature type="domain" description="Restriction endonuclease type IV Mrr" evidence="3">
    <location>
        <begin position="362"/>
        <end position="469"/>
    </location>
</feature>
<dbReference type="EMBL" id="CP017195">
    <property type="protein sequence ID" value="QDJ27654.1"/>
    <property type="molecule type" value="Genomic_DNA"/>
</dbReference>
<dbReference type="Gene3D" id="3.40.1350.10">
    <property type="match status" value="1"/>
</dbReference>
<keyword evidence="2" id="KW-0175">Coiled coil</keyword>
<evidence type="ECO:0000313" key="5">
    <source>
        <dbReference type="Proteomes" id="UP000516280"/>
    </source>
</evidence>
<name>A0A7L4WCL6_9LACT</name>
<dbReference type="InterPro" id="IPR011856">
    <property type="entry name" value="tRNA_endonuc-like_dom_sf"/>
</dbReference>
<proteinExistence type="predicted"/>
<evidence type="ECO:0000256" key="2">
    <source>
        <dbReference type="SAM" id="Coils"/>
    </source>
</evidence>
<dbReference type="Pfam" id="PF04471">
    <property type="entry name" value="Mrr_cat"/>
    <property type="match status" value="1"/>
</dbReference>
<dbReference type="PANTHER" id="PTHR30015:SF6">
    <property type="entry name" value="SLL1429 PROTEIN"/>
    <property type="match status" value="1"/>
</dbReference>
<feature type="coiled-coil region" evidence="2">
    <location>
        <begin position="17"/>
        <end position="51"/>
    </location>
</feature>
<dbReference type="InterPro" id="IPR052906">
    <property type="entry name" value="Type_IV_Methyl-Rstrct_Enzyme"/>
</dbReference>
<keyword evidence="1" id="KW-0378">Hydrolase</keyword>
<dbReference type="PANTHER" id="PTHR30015">
    <property type="entry name" value="MRR RESTRICTION SYSTEM PROTEIN"/>
    <property type="match status" value="1"/>
</dbReference>
<dbReference type="Proteomes" id="UP000516280">
    <property type="component" value="Chromosome"/>
</dbReference>
<dbReference type="GO" id="GO:0009307">
    <property type="term" value="P:DNA restriction-modification system"/>
    <property type="evidence" value="ECO:0007669"/>
    <property type="project" value="InterPro"/>
</dbReference>
<dbReference type="KEGG" id="lpaa:BHS01_03460"/>
<dbReference type="GO" id="GO:0003677">
    <property type="term" value="F:DNA binding"/>
    <property type="evidence" value="ECO:0007669"/>
    <property type="project" value="InterPro"/>
</dbReference>
<dbReference type="InterPro" id="IPR007560">
    <property type="entry name" value="Restrct_endonuc_IV_Mrr"/>
</dbReference>
<dbReference type="RefSeq" id="WP_109834888.1">
    <property type="nucleotide sequence ID" value="NZ_CP017195.1"/>
</dbReference>
<evidence type="ECO:0000313" key="4">
    <source>
        <dbReference type="EMBL" id="QDJ27654.1"/>
    </source>
</evidence>
<dbReference type="SUPFAM" id="SSF52980">
    <property type="entry name" value="Restriction endonuclease-like"/>
    <property type="match status" value="1"/>
</dbReference>
<evidence type="ECO:0000259" key="3">
    <source>
        <dbReference type="Pfam" id="PF04471"/>
    </source>
</evidence>
<sequence length="480" mass="57078">MSFKEIYFQVNRNKKLIVEQNELIENQKTEIEKLKNQKLELNIDIQNYKKKENSFNKSFLEFEVKKQDYEIMIKDNFILKREHDKNLLRVKVSHLEIVALEDRIVELKNIIIDKNIEISSLDEIVEDLSYKIDNFEKITDNGKLRDFILDNKNLPIFYKSILIYNSDNDLKKYFSNFVKKYTNETFNFIMPDIDDRLNKYLNGEKIALTAFDNYSLETNNSLKFCDDVLIRFIELLHSKDLKIQLNNYLVVEFVKFEVIKQIFLSMKDEINISKIKTNNTKDFFYSCFNYFTENELKQFNVIAFISYYCFEHRILVDNYKNLDDFYKIQQKYYKDFEFEKLDSIISADQVEVTQTNYLDKIDFMDGFEFERFLSTLFLKLGFKRNVTKKTGDQGADLIVDKDGVSYAVQAKRYSSPVGNKAVQEAISGKAYYETNHAMVVTTSHYTRQAQELARKSGVILWNRDKLFNIIKEAYKENALD</sequence>